<proteinExistence type="predicted"/>
<name>A0A1H4B2A9_BIZPA</name>
<evidence type="ECO:0000313" key="3">
    <source>
        <dbReference type="Proteomes" id="UP000198846"/>
    </source>
</evidence>
<protein>
    <submittedName>
        <fullName evidence="2">Isochorismate synthase</fullName>
    </submittedName>
</protein>
<dbReference type="InterPro" id="IPR005801">
    <property type="entry name" value="ADC_synthase"/>
</dbReference>
<gene>
    <name evidence="2" type="ORF">SAMN04487990_1139</name>
</gene>
<evidence type="ECO:0000313" key="2">
    <source>
        <dbReference type="EMBL" id="SEA42335.1"/>
    </source>
</evidence>
<dbReference type="Proteomes" id="UP000198846">
    <property type="component" value="Unassembled WGS sequence"/>
</dbReference>
<dbReference type="EMBL" id="FNQK01000013">
    <property type="protein sequence ID" value="SEA42335.1"/>
    <property type="molecule type" value="Genomic_DNA"/>
</dbReference>
<dbReference type="SUPFAM" id="SSF56322">
    <property type="entry name" value="ADC synthase"/>
    <property type="match status" value="1"/>
</dbReference>
<dbReference type="PANTHER" id="PTHR42839:SF2">
    <property type="entry name" value="ISOCHORISMATE SYNTHASE ENTC"/>
    <property type="match status" value="1"/>
</dbReference>
<dbReference type="PANTHER" id="PTHR42839">
    <property type="entry name" value="ISOCHORISMATE SYNTHASE ENTC"/>
    <property type="match status" value="1"/>
</dbReference>
<dbReference type="AlphaFoldDB" id="A0A1H4B2A9"/>
<dbReference type="STRING" id="283786.SAMN04487990_1139"/>
<sequence>MTFSSLLESAETYFNEALPFVLYREPNATELKGVFQTDDTVYYTTDYSESGFVFAPFDSEQKTVLLPFANSEAFSVTVNYDEVSLKSKSKDTATLADKEAHIAVVEKAIESMKAGNFQKVVLSRKEMVEVKAEDFLAIYKRLLSNYRTAYVYCWYHPKIGLWLGATPETLLKTEGNRFKTMSLAGTQKYKDTEAVEWQEKEKEEQHIVTQFITSSLQGVSDRLEVSDLQTVRAGGVLHLKTEISGRSNSRHLDLQSVIGALHPTPAVCGYPKLLAKAFILENENYRREFYAGFLGELNKKVKINRNPKLRNVENSAYGTVKTVSNLFVNLRCMQLKEHEGYIYVGGGITTSSDPESEWEETINKSRTIKNSL</sequence>
<dbReference type="Gene3D" id="3.60.120.10">
    <property type="entry name" value="Anthranilate synthase"/>
    <property type="match status" value="1"/>
</dbReference>
<dbReference type="OrthoDB" id="9806579at2"/>
<dbReference type="Pfam" id="PF00425">
    <property type="entry name" value="Chorismate_bind"/>
    <property type="match status" value="1"/>
</dbReference>
<dbReference type="RefSeq" id="WP_092134819.1">
    <property type="nucleotide sequence ID" value="NZ_FNQK01000013.1"/>
</dbReference>
<feature type="domain" description="Chorismate-utilising enzyme C-terminal" evidence="1">
    <location>
        <begin position="98"/>
        <end position="364"/>
    </location>
</feature>
<reference evidence="2 3" key="1">
    <citation type="submission" date="2016-10" db="EMBL/GenBank/DDBJ databases">
        <authorList>
            <person name="de Groot N.N."/>
        </authorList>
    </citation>
    <scope>NUCLEOTIDE SEQUENCE [LARGE SCALE GENOMIC DNA]</scope>
    <source>
        <strain evidence="2 3">DSM 23842</strain>
    </source>
</reference>
<organism evidence="2 3">
    <name type="scientific">Bizionia paragorgiae</name>
    <dbReference type="NCBI Taxonomy" id="283786"/>
    <lineage>
        <taxon>Bacteria</taxon>
        <taxon>Pseudomonadati</taxon>
        <taxon>Bacteroidota</taxon>
        <taxon>Flavobacteriia</taxon>
        <taxon>Flavobacteriales</taxon>
        <taxon>Flavobacteriaceae</taxon>
        <taxon>Bizionia</taxon>
    </lineage>
</organism>
<keyword evidence="3" id="KW-1185">Reference proteome</keyword>
<evidence type="ECO:0000259" key="1">
    <source>
        <dbReference type="Pfam" id="PF00425"/>
    </source>
</evidence>
<dbReference type="InterPro" id="IPR015890">
    <property type="entry name" value="Chorismate_C"/>
</dbReference>
<accession>A0A1H4B2A9</accession>